<protein>
    <submittedName>
        <fullName evidence="1">Uncharacterized protein</fullName>
    </submittedName>
</protein>
<proteinExistence type="predicted"/>
<gene>
    <name evidence="1" type="ORF">H0H81_011009</name>
</gene>
<accession>A0A9P7GIR7</accession>
<evidence type="ECO:0000313" key="1">
    <source>
        <dbReference type="EMBL" id="KAG5650798.1"/>
    </source>
</evidence>
<reference evidence="1" key="2">
    <citation type="submission" date="2021-10" db="EMBL/GenBank/DDBJ databases">
        <title>Phylogenomics reveals ancestral predisposition of the termite-cultivated fungus Termitomyces towards a domesticated lifestyle.</title>
        <authorList>
            <person name="Auxier B."/>
            <person name="Grum-Grzhimaylo A."/>
            <person name="Cardenas M.E."/>
            <person name="Lodge J.D."/>
            <person name="Laessoe T."/>
            <person name="Pedersen O."/>
            <person name="Smith M.E."/>
            <person name="Kuyper T.W."/>
            <person name="Franco-Molano E.A."/>
            <person name="Baroni T.J."/>
            <person name="Aanen D.K."/>
        </authorList>
    </citation>
    <scope>NUCLEOTIDE SEQUENCE</scope>
    <source>
        <strain evidence="1">D49</strain>
    </source>
</reference>
<dbReference type="EMBL" id="JABCKI010000361">
    <property type="protein sequence ID" value="KAG5650798.1"/>
    <property type="molecule type" value="Genomic_DNA"/>
</dbReference>
<sequence length="66" mass="7425">MPWITEAILLLAFHVAIKLARAVINIIYFVQWNRSASISTISPHALTASEMVNVKASWILELLGQY</sequence>
<dbReference type="Proteomes" id="UP000717328">
    <property type="component" value="Unassembled WGS sequence"/>
</dbReference>
<evidence type="ECO:0000313" key="2">
    <source>
        <dbReference type="Proteomes" id="UP000717328"/>
    </source>
</evidence>
<dbReference type="AlphaFoldDB" id="A0A9P7GIR7"/>
<keyword evidence="2" id="KW-1185">Reference proteome</keyword>
<comment type="caution">
    <text evidence="1">The sequence shown here is derived from an EMBL/GenBank/DDBJ whole genome shotgun (WGS) entry which is preliminary data.</text>
</comment>
<name>A0A9P7GIR7_9AGAR</name>
<reference evidence="1" key="1">
    <citation type="submission" date="2021-02" db="EMBL/GenBank/DDBJ databases">
        <authorList>
            <person name="Nieuwenhuis M."/>
            <person name="Van De Peppel L.J.J."/>
        </authorList>
    </citation>
    <scope>NUCLEOTIDE SEQUENCE</scope>
    <source>
        <strain evidence="1">D49</strain>
    </source>
</reference>
<organism evidence="1 2">
    <name type="scientific">Sphagnurus paluster</name>
    <dbReference type="NCBI Taxonomy" id="117069"/>
    <lineage>
        <taxon>Eukaryota</taxon>
        <taxon>Fungi</taxon>
        <taxon>Dikarya</taxon>
        <taxon>Basidiomycota</taxon>
        <taxon>Agaricomycotina</taxon>
        <taxon>Agaricomycetes</taxon>
        <taxon>Agaricomycetidae</taxon>
        <taxon>Agaricales</taxon>
        <taxon>Tricholomatineae</taxon>
        <taxon>Lyophyllaceae</taxon>
        <taxon>Sphagnurus</taxon>
    </lineage>
</organism>